<dbReference type="PROSITE" id="PS00028">
    <property type="entry name" value="ZINC_FINGER_C2H2_1"/>
    <property type="match status" value="4"/>
</dbReference>
<dbReference type="InterPro" id="IPR058946">
    <property type="entry name" value="Zf-C2H2_ZNF451_C"/>
</dbReference>
<dbReference type="Pfam" id="PF23103">
    <property type="entry name" value="Zf-C2H2_ZNF451_5th"/>
    <property type="match status" value="1"/>
</dbReference>
<feature type="region of interest" description="Disordered" evidence="6">
    <location>
        <begin position="362"/>
        <end position="388"/>
    </location>
</feature>
<dbReference type="EMBL" id="CAUEEQ010001780">
    <property type="protein sequence ID" value="CAJ0920835.1"/>
    <property type="molecule type" value="Genomic_DNA"/>
</dbReference>
<dbReference type="InterPro" id="IPR013087">
    <property type="entry name" value="Znf_C2H2_type"/>
</dbReference>
<gene>
    <name evidence="8" type="ORF">RIMI_LOCUS1374870</name>
</gene>
<evidence type="ECO:0000259" key="7">
    <source>
        <dbReference type="PROSITE" id="PS50157"/>
    </source>
</evidence>
<comment type="caution">
    <text evidence="8">The sequence shown here is derived from an EMBL/GenBank/DDBJ whole genome shotgun (WGS) entry which is preliminary data.</text>
</comment>
<keyword evidence="3 5" id="KW-0863">Zinc-finger</keyword>
<evidence type="ECO:0000313" key="9">
    <source>
        <dbReference type="Proteomes" id="UP001176940"/>
    </source>
</evidence>
<dbReference type="PANTHER" id="PTHR24409">
    <property type="entry name" value="ZINC FINGER PROTEIN 142"/>
    <property type="match status" value="1"/>
</dbReference>
<dbReference type="Pfam" id="PF23107">
    <property type="entry name" value="Zf-C2H2_ZNF451_C"/>
    <property type="match status" value="1"/>
</dbReference>
<accession>A0ABN9KU06</accession>
<sequence>MTSSSGLHAPAQAYFACPVEGRAKYCSAQASGKAKLADGHEARIPSLHIQSFACPSCFLLFYQRDECLKHMSAKNHFKQAIVIKDQKGSPCPIPMPAYARNVLIGLCKDVHFQTVCTACHLELRSYTELTAHFRTRCRKSGPVSLSDKSIADVAAIFRLKAYCPYCRQALSTDSHIAKHVAKNAHNIKCITSIEESILAFCYINQGTKTPAEICLSAANASLKPCMLKRTLPEIDTYRSEKYKEESSKATVGASRVKREQDVLVKAWFCECVAQFPSEQAAKKHIMTANRIFHRCMVCGKMAEDLGIIHLHMSRFHGGAHLSNFRFWCQICHIELVRIEDVMMHLSDCHGGHSFYYEDDVLEQPSTSTKPPTTPRALEEDIPAAPPQQSAEGTWQCQICEEMFDSEETVLQHCKSLTIHQFHKYICDTCKKKFHKLETLLRHCQAQHDGDVAMKYFCGLCEDLYFDEESDFLAHYETFHGLDYGYVPNQVQSPLKGLEEPSSSTAEAENRLTCGCLPEYSDKAKKRGDSRQCLAQLFKNGKLWYRCNSCSATRQTLEGISSHFCDKEKQSSDNFVIKCSICSKFFSDADGAQSHFHKKHCFLEKPHISIKPWESKNEVFEFTASAPVPKKALKMEAVHTKKLRYQALGRSREVHEDLPGSPSASIENGTEFMDFIPAEKALCSPVVLMLPGLVLGRMTNRLKLFQEGPLWYQNLYPLLEFSARNPERVHIAFMLDIAAEEDSCTWQTREEGERLSFKIFREKLMIKTVEREESAGEGLDWMRCLQVEEAIGSPL</sequence>
<feature type="domain" description="C2H2-type" evidence="7">
    <location>
        <begin position="424"/>
        <end position="452"/>
    </location>
</feature>
<dbReference type="PROSITE" id="PS50157">
    <property type="entry name" value="ZINC_FINGER_C2H2_2"/>
    <property type="match status" value="1"/>
</dbReference>
<evidence type="ECO:0000256" key="6">
    <source>
        <dbReference type="SAM" id="MobiDB-lite"/>
    </source>
</evidence>
<keyword evidence="1" id="KW-0479">Metal-binding</keyword>
<dbReference type="Proteomes" id="UP001176940">
    <property type="component" value="Unassembled WGS sequence"/>
</dbReference>
<dbReference type="Gene3D" id="3.30.160.60">
    <property type="entry name" value="Classic Zinc Finger"/>
    <property type="match status" value="1"/>
</dbReference>
<evidence type="ECO:0000256" key="1">
    <source>
        <dbReference type="ARBA" id="ARBA00022723"/>
    </source>
</evidence>
<evidence type="ECO:0000256" key="3">
    <source>
        <dbReference type="ARBA" id="ARBA00022771"/>
    </source>
</evidence>
<keyword evidence="2" id="KW-0677">Repeat</keyword>
<protein>
    <recommendedName>
        <fullName evidence="7">C2H2-type domain-containing protein</fullName>
    </recommendedName>
</protein>
<keyword evidence="9" id="KW-1185">Reference proteome</keyword>
<dbReference type="InterPro" id="IPR058156">
    <property type="entry name" value="Znf-C2H2_ZNF451"/>
</dbReference>
<evidence type="ECO:0000313" key="8">
    <source>
        <dbReference type="EMBL" id="CAJ0920835.1"/>
    </source>
</evidence>
<dbReference type="PANTHER" id="PTHR24409:SF295">
    <property type="entry name" value="AZ2-RELATED"/>
    <property type="match status" value="1"/>
</dbReference>
<evidence type="ECO:0000256" key="5">
    <source>
        <dbReference type="PROSITE-ProRule" id="PRU00042"/>
    </source>
</evidence>
<proteinExistence type="predicted"/>
<evidence type="ECO:0000256" key="4">
    <source>
        <dbReference type="ARBA" id="ARBA00022833"/>
    </source>
</evidence>
<dbReference type="Pfam" id="PF23108">
    <property type="entry name" value="Zf-C2H2_ZNF451"/>
    <property type="match status" value="1"/>
</dbReference>
<name>A0ABN9KU06_9NEOB</name>
<evidence type="ECO:0000256" key="2">
    <source>
        <dbReference type="ARBA" id="ARBA00022737"/>
    </source>
</evidence>
<dbReference type="InterPro" id="IPR058950">
    <property type="entry name" value="Zf-C2H2_ZNF451_5th"/>
</dbReference>
<organism evidence="8 9">
    <name type="scientific">Ranitomeya imitator</name>
    <name type="common">mimic poison frog</name>
    <dbReference type="NCBI Taxonomy" id="111125"/>
    <lineage>
        <taxon>Eukaryota</taxon>
        <taxon>Metazoa</taxon>
        <taxon>Chordata</taxon>
        <taxon>Craniata</taxon>
        <taxon>Vertebrata</taxon>
        <taxon>Euteleostomi</taxon>
        <taxon>Amphibia</taxon>
        <taxon>Batrachia</taxon>
        <taxon>Anura</taxon>
        <taxon>Neobatrachia</taxon>
        <taxon>Hyloidea</taxon>
        <taxon>Dendrobatidae</taxon>
        <taxon>Dendrobatinae</taxon>
        <taxon>Ranitomeya</taxon>
    </lineage>
</organism>
<dbReference type="SMART" id="SM00355">
    <property type="entry name" value="ZnF_C2H2"/>
    <property type="match status" value="9"/>
</dbReference>
<keyword evidence="4" id="KW-0862">Zinc</keyword>
<reference evidence="8" key="1">
    <citation type="submission" date="2023-07" db="EMBL/GenBank/DDBJ databases">
        <authorList>
            <person name="Stuckert A."/>
        </authorList>
    </citation>
    <scope>NUCLEOTIDE SEQUENCE</scope>
</reference>